<protein>
    <submittedName>
        <fullName evidence="2">Uncharacterized protein</fullName>
    </submittedName>
</protein>
<evidence type="ECO:0000313" key="3">
    <source>
        <dbReference type="Proteomes" id="UP001373714"/>
    </source>
</evidence>
<name>A0AAV9UDJ4_9PEZI</name>
<evidence type="ECO:0000313" key="2">
    <source>
        <dbReference type="EMBL" id="KAK6338316.1"/>
    </source>
</evidence>
<dbReference type="AlphaFoldDB" id="A0AAV9UDJ4"/>
<dbReference type="Proteomes" id="UP001373714">
    <property type="component" value="Unassembled WGS sequence"/>
</dbReference>
<accession>A0AAV9UDJ4</accession>
<keyword evidence="3" id="KW-1185">Reference proteome</keyword>
<comment type="caution">
    <text evidence="2">The sequence shown here is derived from an EMBL/GenBank/DDBJ whole genome shotgun (WGS) entry which is preliminary data.</text>
</comment>
<gene>
    <name evidence="2" type="ORF">TWF730_002379</name>
</gene>
<proteinExistence type="predicted"/>
<feature type="compositionally biased region" description="Basic and acidic residues" evidence="1">
    <location>
        <begin position="28"/>
        <end position="42"/>
    </location>
</feature>
<dbReference type="EMBL" id="JAVHNS010000012">
    <property type="protein sequence ID" value="KAK6338316.1"/>
    <property type="molecule type" value="Genomic_DNA"/>
</dbReference>
<organism evidence="2 3">
    <name type="scientific">Orbilia blumenaviensis</name>
    <dbReference type="NCBI Taxonomy" id="1796055"/>
    <lineage>
        <taxon>Eukaryota</taxon>
        <taxon>Fungi</taxon>
        <taxon>Dikarya</taxon>
        <taxon>Ascomycota</taxon>
        <taxon>Pezizomycotina</taxon>
        <taxon>Orbiliomycetes</taxon>
        <taxon>Orbiliales</taxon>
        <taxon>Orbiliaceae</taxon>
        <taxon>Orbilia</taxon>
    </lineage>
</organism>
<feature type="region of interest" description="Disordered" evidence="1">
    <location>
        <begin position="1"/>
        <end position="42"/>
    </location>
</feature>
<sequence length="208" mass="23348">MAQKSANKVLQRAKAGTESRGGMKGARRKEVARVKEAKTKGSKPEMGDIFNVYKRLKEMKQEKIRRPSKLLAEDMPYVPPSSSRSWIGRVFGIDTQKTTKAPMRCRSFHFPVGSGDRVWDTSRFLAPDAELVRKVWSGIAQRGPRVPPPIEQLPAGWEVVESVGEEEEPVRPLSRREVALARRVFLPPVPLFNETGRNVTAGAAHFRC</sequence>
<evidence type="ECO:0000256" key="1">
    <source>
        <dbReference type="SAM" id="MobiDB-lite"/>
    </source>
</evidence>
<reference evidence="2 3" key="1">
    <citation type="submission" date="2019-10" db="EMBL/GenBank/DDBJ databases">
        <authorList>
            <person name="Palmer J.M."/>
        </authorList>
    </citation>
    <scope>NUCLEOTIDE SEQUENCE [LARGE SCALE GENOMIC DNA]</scope>
    <source>
        <strain evidence="2 3">TWF730</strain>
    </source>
</reference>